<organism evidence="1 2">
    <name type="scientific">Centaurea solstitialis</name>
    <name type="common">yellow star-thistle</name>
    <dbReference type="NCBI Taxonomy" id="347529"/>
    <lineage>
        <taxon>Eukaryota</taxon>
        <taxon>Viridiplantae</taxon>
        <taxon>Streptophyta</taxon>
        <taxon>Embryophyta</taxon>
        <taxon>Tracheophyta</taxon>
        <taxon>Spermatophyta</taxon>
        <taxon>Magnoliopsida</taxon>
        <taxon>eudicotyledons</taxon>
        <taxon>Gunneridae</taxon>
        <taxon>Pentapetalae</taxon>
        <taxon>asterids</taxon>
        <taxon>campanulids</taxon>
        <taxon>Asterales</taxon>
        <taxon>Asteraceae</taxon>
        <taxon>Carduoideae</taxon>
        <taxon>Cardueae</taxon>
        <taxon>Centaureinae</taxon>
        <taxon>Centaurea</taxon>
    </lineage>
</organism>
<dbReference type="EMBL" id="JARYMX010000004">
    <property type="protein sequence ID" value="KAJ9551583.1"/>
    <property type="molecule type" value="Genomic_DNA"/>
</dbReference>
<evidence type="ECO:0000313" key="1">
    <source>
        <dbReference type="EMBL" id="KAJ9551583.1"/>
    </source>
</evidence>
<gene>
    <name evidence="1" type="ORF">OSB04_015628</name>
</gene>
<dbReference type="AlphaFoldDB" id="A0AA38T782"/>
<name>A0AA38T782_9ASTR</name>
<proteinExistence type="predicted"/>
<sequence>MDCWAFAIGWGSSDSAFAYVDVKFHVKRVNPFIKRAGLGLGFLTRADKAERSLVGAGSELVVLERSLFVFMIVSWFRVRKDVEFVWEYPEVFLVDLDSLPPDREIELQICFDSRSDAYRQSIVSACTIVSDMGKKKSFKNDSYWVQGVVVEWLVLGGHIVPTQGVVDGIPVYLGSIRRGNMRRHPSSWVDLWTGHERGHGPVTVSMVERISRVPKWIPDTSSTSVGAYTVDNIWIWGLGFLLVVYLAGQATRGIKPVIT</sequence>
<reference evidence="1" key="1">
    <citation type="submission" date="2023-03" db="EMBL/GenBank/DDBJ databases">
        <title>Chromosome-scale reference genome and RAD-based genetic map of yellow starthistle (Centaurea solstitialis) reveal putative structural variation and QTLs associated with invader traits.</title>
        <authorList>
            <person name="Reatini B."/>
            <person name="Cang F.A."/>
            <person name="Jiang Q."/>
            <person name="Mckibben M.T.W."/>
            <person name="Barker M.S."/>
            <person name="Rieseberg L.H."/>
            <person name="Dlugosch K.M."/>
        </authorList>
    </citation>
    <scope>NUCLEOTIDE SEQUENCE</scope>
    <source>
        <strain evidence="1">CAN-66</strain>
        <tissue evidence="1">Leaf</tissue>
    </source>
</reference>
<dbReference type="Proteomes" id="UP001172457">
    <property type="component" value="Chromosome 4"/>
</dbReference>
<accession>A0AA38T782</accession>
<comment type="caution">
    <text evidence="1">The sequence shown here is derived from an EMBL/GenBank/DDBJ whole genome shotgun (WGS) entry which is preliminary data.</text>
</comment>
<evidence type="ECO:0000313" key="2">
    <source>
        <dbReference type="Proteomes" id="UP001172457"/>
    </source>
</evidence>
<keyword evidence="2" id="KW-1185">Reference proteome</keyword>
<protein>
    <submittedName>
        <fullName evidence="1">Uncharacterized protein</fullName>
    </submittedName>
</protein>